<dbReference type="GeneID" id="40332443"/>
<sequence>MTKQSVVSPVELRDAALTIVKRYKQAPQRRLLVGIAGRPGSGKTTIAEVLADEVRTMLRTLSDDPRDHAEKAVVTMPMDGYHYYRKELRAMPNGPEAVERRGAEWTFDPRKLCKDLQAIRLPAATAETTGLPLYNEVRVPTFDHSVGDPKEEDICISGDTAIVIAEGNYLLYRGTPTWAEVNRCFDIGVFLDCPADQATWRICRRHMVSFKLNQESAMMRATGSDATNGDLVDTTKKNADIVLHSIECKL</sequence>
<reference evidence="1 2" key="1">
    <citation type="journal article" date="2018" name="BMC Genomics">
        <title>Genomic comparison of Trypanosoma conorhini and Trypanosoma rangeli to Trypanosoma cruzi strains of high and low virulence.</title>
        <authorList>
            <person name="Bradwell K.R."/>
            <person name="Koparde V.N."/>
            <person name="Matveyev A.V."/>
            <person name="Serrano M.G."/>
            <person name="Alves J.M."/>
            <person name="Parikh H."/>
            <person name="Huang B."/>
            <person name="Lee V."/>
            <person name="Espinosa-Alvarez O."/>
            <person name="Ortiz P.A."/>
            <person name="Costa-Martins A.G."/>
            <person name="Teixeira M.M."/>
            <person name="Buck G.A."/>
        </authorList>
    </citation>
    <scope>NUCLEOTIDE SEQUENCE [LARGE SCALE GENOMIC DNA]</scope>
    <source>
        <strain evidence="1 2">AM80</strain>
    </source>
</reference>
<dbReference type="EMBL" id="MKGL01000427">
    <property type="protein sequence ID" value="RNE98891.1"/>
    <property type="molecule type" value="Genomic_DNA"/>
</dbReference>
<evidence type="ECO:0008006" key="3">
    <source>
        <dbReference type="Google" id="ProtNLM"/>
    </source>
</evidence>
<organism evidence="1 2">
    <name type="scientific">Trypanosoma rangeli</name>
    <dbReference type="NCBI Taxonomy" id="5698"/>
    <lineage>
        <taxon>Eukaryota</taxon>
        <taxon>Discoba</taxon>
        <taxon>Euglenozoa</taxon>
        <taxon>Kinetoplastea</taxon>
        <taxon>Metakinetoplastina</taxon>
        <taxon>Trypanosomatida</taxon>
        <taxon>Trypanosomatidae</taxon>
        <taxon>Trypanosoma</taxon>
        <taxon>Herpetosoma</taxon>
    </lineage>
</organism>
<dbReference type="OMA" id="EVWFVEV"/>
<dbReference type="PANTHER" id="PTHR10285">
    <property type="entry name" value="URIDINE KINASE"/>
    <property type="match status" value="1"/>
</dbReference>
<proteinExistence type="predicted"/>
<accession>A0A3R7K1F1</accession>
<dbReference type="OrthoDB" id="6362633at2759"/>
<dbReference type="AlphaFoldDB" id="A0A3R7K1F1"/>
<name>A0A3R7K1F1_TRYRA</name>
<dbReference type="InterPro" id="IPR027417">
    <property type="entry name" value="P-loop_NTPase"/>
</dbReference>
<gene>
    <name evidence="1" type="ORF">TraAM80_08510</name>
</gene>
<dbReference type="VEuPathDB" id="TriTrypDB:TRSC58_06166"/>
<keyword evidence="2" id="KW-1185">Reference proteome</keyword>
<evidence type="ECO:0000313" key="2">
    <source>
        <dbReference type="Proteomes" id="UP000283634"/>
    </source>
</evidence>
<evidence type="ECO:0000313" key="1">
    <source>
        <dbReference type="EMBL" id="RNE98891.1"/>
    </source>
</evidence>
<dbReference type="Gene3D" id="3.40.50.300">
    <property type="entry name" value="P-loop containing nucleotide triphosphate hydrolases"/>
    <property type="match status" value="2"/>
</dbReference>
<protein>
    <recommendedName>
        <fullName evidence="3">Phosphoribulokinase/uridine kinase domain-containing protein</fullName>
    </recommendedName>
</protein>
<dbReference type="Proteomes" id="UP000283634">
    <property type="component" value="Unassembled WGS sequence"/>
</dbReference>
<comment type="caution">
    <text evidence="1">The sequence shown here is derived from an EMBL/GenBank/DDBJ whole genome shotgun (WGS) entry which is preliminary data.</text>
</comment>
<dbReference type="RefSeq" id="XP_029234886.1">
    <property type="nucleotide sequence ID" value="XM_029385260.1"/>
</dbReference>
<dbReference type="SUPFAM" id="SSF52540">
    <property type="entry name" value="P-loop containing nucleoside triphosphate hydrolases"/>
    <property type="match status" value="1"/>
</dbReference>